<evidence type="ECO:0000256" key="6">
    <source>
        <dbReference type="SAM" id="Phobius"/>
    </source>
</evidence>
<feature type="transmembrane region" description="Helical" evidence="6">
    <location>
        <begin position="67"/>
        <end position="90"/>
    </location>
</feature>
<dbReference type="Proteomes" id="UP000245539">
    <property type="component" value="Unassembled WGS sequence"/>
</dbReference>
<evidence type="ECO:0000313" key="9">
    <source>
        <dbReference type="Proteomes" id="UP000245539"/>
    </source>
</evidence>
<dbReference type="AlphaFoldDB" id="A0A317CQ91"/>
<evidence type="ECO:0000256" key="4">
    <source>
        <dbReference type="ARBA" id="ARBA00022989"/>
    </source>
</evidence>
<keyword evidence="9" id="KW-1185">Reference proteome</keyword>
<gene>
    <name evidence="8" type="ORF">DKW60_02095</name>
</gene>
<keyword evidence="4 6" id="KW-1133">Transmembrane helix</keyword>
<dbReference type="InterPro" id="IPR051791">
    <property type="entry name" value="Pra-immunoreactive"/>
</dbReference>
<organism evidence="8 9">
    <name type="scientific">Leucothrix pacifica</name>
    <dbReference type="NCBI Taxonomy" id="1247513"/>
    <lineage>
        <taxon>Bacteria</taxon>
        <taxon>Pseudomonadati</taxon>
        <taxon>Pseudomonadota</taxon>
        <taxon>Gammaproteobacteria</taxon>
        <taxon>Thiotrichales</taxon>
        <taxon>Thiotrichaceae</taxon>
        <taxon>Leucothrix</taxon>
    </lineage>
</organism>
<dbReference type="PANTHER" id="PTHR36115:SF4">
    <property type="entry name" value="MEMBRANE PROTEIN"/>
    <property type="match status" value="1"/>
</dbReference>
<reference evidence="8 9" key="1">
    <citation type="submission" date="2018-05" db="EMBL/GenBank/DDBJ databases">
        <title>Leucothrix arctica sp. nov., isolated from Arctic seawater.</title>
        <authorList>
            <person name="Choi A."/>
            <person name="Baek K."/>
        </authorList>
    </citation>
    <scope>NUCLEOTIDE SEQUENCE [LARGE SCALE GENOMIC DNA]</scope>
    <source>
        <strain evidence="8 9">JCM 18388</strain>
    </source>
</reference>
<keyword evidence="3 6" id="KW-0812">Transmembrane</keyword>
<dbReference type="EMBL" id="QGKM01000004">
    <property type="protein sequence ID" value="PWR00368.1"/>
    <property type="molecule type" value="Genomic_DNA"/>
</dbReference>
<dbReference type="OrthoDB" id="8612316at2"/>
<accession>A0A317CQ91</accession>
<comment type="caution">
    <text evidence="8">The sequence shown here is derived from an EMBL/GenBank/DDBJ whole genome shotgun (WGS) entry which is preliminary data.</text>
</comment>
<sequence length="169" mass="18425">MNEQNPYAAPTSNLQTESDSNKHIELATRGARFGGAVIDAIISILVTFPLIYITGYWESMMTGAGSILQTIMLGVLALVMYFVIHGYFLARDGQTVGKKLVGTRIVSYKTDKILPLSKIFLLRVLPLNVVASIPVIGSLLALVDILFIFGKERRCLHDLVAGTKVVKAS</sequence>
<proteinExistence type="predicted"/>
<comment type="subcellular location">
    <subcellularLocation>
        <location evidence="1">Cell membrane</location>
        <topology evidence="1">Multi-pass membrane protein</topology>
    </subcellularLocation>
</comment>
<dbReference type="Pfam" id="PF06271">
    <property type="entry name" value="RDD"/>
    <property type="match status" value="1"/>
</dbReference>
<keyword evidence="2" id="KW-1003">Cell membrane</keyword>
<dbReference type="RefSeq" id="WP_109836013.1">
    <property type="nucleotide sequence ID" value="NZ_QGKM01000004.1"/>
</dbReference>
<evidence type="ECO:0000256" key="1">
    <source>
        <dbReference type="ARBA" id="ARBA00004651"/>
    </source>
</evidence>
<evidence type="ECO:0000256" key="5">
    <source>
        <dbReference type="ARBA" id="ARBA00023136"/>
    </source>
</evidence>
<evidence type="ECO:0000256" key="2">
    <source>
        <dbReference type="ARBA" id="ARBA00022475"/>
    </source>
</evidence>
<evidence type="ECO:0000313" key="8">
    <source>
        <dbReference type="EMBL" id="PWR00368.1"/>
    </source>
</evidence>
<feature type="domain" description="RDD" evidence="7">
    <location>
        <begin position="27"/>
        <end position="162"/>
    </location>
</feature>
<dbReference type="InterPro" id="IPR010432">
    <property type="entry name" value="RDD"/>
</dbReference>
<dbReference type="PANTHER" id="PTHR36115">
    <property type="entry name" value="PROLINE-RICH ANTIGEN HOMOLOG-RELATED"/>
    <property type="match status" value="1"/>
</dbReference>
<protein>
    <submittedName>
        <fullName evidence="8">RDD family protein</fullName>
    </submittedName>
</protein>
<name>A0A317CQ91_9GAMM</name>
<dbReference type="GO" id="GO:0005886">
    <property type="term" value="C:plasma membrane"/>
    <property type="evidence" value="ECO:0007669"/>
    <property type="project" value="UniProtKB-SubCell"/>
</dbReference>
<feature type="transmembrane region" description="Helical" evidence="6">
    <location>
        <begin position="33"/>
        <end position="55"/>
    </location>
</feature>
<keyword evidence="5 6" id="KW-0472">Membrane</keyword>
<evidence type="ECO:0000259" key="7">
    <source>
        <dbReference type="Pfam" id="PF06271"/>
    </source>
</evidence>
<feature type="transmembrane region" description="Helical" evidence="6">
    <location>
        <begin position="125"/>
        <end position="149"/>
    </location>
</feature>
<evidence type="ECO:0000256" key="3">
    <source>
        <dbReference type="ARBA" id="ARBA00022692"/>
    </source>
</evidence>